<dbReference type="SUPFAM" id="SSF46785">
    <property type="entry name" value="Winged helix' DNA-binding domain"/>
    <property type="match status" value="1"/>
</dbReference>
<dbReference type="InterPro" id="IPR036390">
    <property type="entry name" value="WH_DNA-bd_sf"/>
</dbReference>
<dbReference type="InterPro" id="IPR015648">
    <property type="entry name" value="Transcrpt_fac_DP"/>
</dbReference>
<keyword evidence="6" id="KW-1185">Reference proteome</keyword>
<keyword evidence="2" id="KW-0805">Transcription regulation</keyword>
<dbReference type="GO" id="GO:0000981">
    <property type="term" value="F:DNA-binding transcription factor activity, RNA polymerase II-specific"/>
    <property type="evidence" value="ECO:0007669"/>
    <property type="project" value="TreeGrafter"/>
</dbReference>
<reference evidence="5" key="1">
    <citation type="submission" date="2017-07" db="EMBL/GenBank/DDBJ databases">
        <title>Taro Niue Genome Assembly and Annotation.</title>
        <authorList>
            <person name="Atibalentja N."/>
            <person name="Keating K."/>
            <person name="Fields C.J."/>
        </authorList>
    </citation>
    <scope>NUCLEOTIDE SEQUENCE</scope>
    <source>
        <strain evidence="5">Niue_2</strain>
        <tissue evidence="5">Leaf</tissue>
    </source>
</reference>
<dbReference type="SMART" id="SM01372">
    <property type="entry name" value="E2F_TDP"/>
    <property type="match status" value="1"/>
</dbReference>
<keyword evidence="1" id="KW-0131">Cell cycle</keyword>
<protein>
    <recommendedName>
        <fullName evidence="4">E2F/DP family winged-helix DNA-binding domain-containing protein</fullName>
    </recommendedName>
</protein>
<dbReference type="Pfam" id="PF02319">
    <property type="entry name" value="WHD_E2F_TDP"/>
    <property type="match status" value="1"/>
</dbReference>
<comment type="similarity">
    <text evidence="2">Belongs to the E2F/DP family.</text>
</comment>
<sequence>MWRAGVGVWLRSFRLLSIPVGYCLLLRLNDGQEETPRGQDQSLVNPETSNASLTVGDQLVSSMARDCLLRLGTLCFYEDDKEEITEGAEKKKRVARIVGRGLRQFSVIVYKKVEAKRRTTYSEVADEIIAEFSADGENDNITQYDEKNIRRRVYDAFNVLLAIGVIARDRKEIRWVGFPNIRRDLEEIVQERVNLLNRIQEKVQYLQELEEHDTLLNA</sequence>
<dbReference type="AlphaFoldDB" id="A0A843TXM5"/>
<evidence type="ECO:0000313" key="5">
    <source>
        <dbReference type="EMBL" id="MQL73019.1"/>
    </source>
</evidence>
<dbReference type="PANTHER" id="PTHR12548">
    <property type="entry name" value="TRANSCRIPTION FACTOR DP"/>
    <property type="match status" value="1"/>
</dbReference>
<accession>A0A843TXM5</accession>
<name>A0A843TXM5_COLES</name>
<keyword evidence="2" id="KW-0238">DNA-binding</keyword>
<dbReference type="PANTHER" id="PTHR12548:SF19">
    <property type="entry name" value="TRANSCRIPTION FACTOR-LIKE PROTEIN DPA"/>
    <property type="match status" value="1"/>
</dbReference>
<dbReference type="GO" id="GO:0005634">
    <property type="term" value="C:nucleus"/>
    <property type="evidence" value="ECO:0007669"/>
    <property type="project" value="UniProtKB-SubCell"/>
</dbReference>
<proteinExistence type="inferred from homology"/>
<dbReference type="OrthoDB" id="552115at2759"/>
<dbReference type="FunFam" id="1.10.10.10:FF:000360">
    <property type="entry name" value="Transcription factor Dp-1, a"/>
    <property type="match status" value="1"/>
</dbReference>
<dbReference type="GO" id="GO:0051726">
    <property type="term" value="P:regulation of cell cycle"/>
    <property type="evidence" value="ECO:0007669"/>
    <property type="project" value="InterPro"/>
</dbReference>
<organism evidence="5 6">
    <name type="scientific">Colocasia esculenta</name>
    <name type="common">Wild taro</name>
    <name type="synonym">Arum esculentum</name>
    <dbReference type="NCBI Taxonomy" id="4460"/>
    <lineage>
        <taxon>Eukaryota</taxon>
        <taxon>Viridiplantae</taxon>
        <taxon>Streptophyta</taxon>
        <taxon>Embryophyta</taxon>
        <taxon>Tracheophyta</taxon>
        <taxon>Spermatophyta</taxon>
        <taxon>Magnoliopsida</taxon>
        <taxon>Liliopsida</taxon>
        <taxon>Araceae</taxon>
        <taxon>Aroideae</taxon>
        <taxon>Colocasieae</taxon>
        <taxon>Colocasia</taxon>
    </lineage>
</organism>
<comment type="subcellular location">
    <subcellularLocation>
        <location evidence="2">Nucleus</location>
    </subcellularLocation>
</comment>
<dbReference type="Proteomes" id="UP000652761">
    <property type="component" value="Unassembled WGS sequence"/>
</dbReference>
<evidence type="ECO:0000256" key="3">
    <source>
        <dbReference type="SAM" id="SignalP"/>
    </source>
</evidence>
<dbReference type="EMBL" id="NMUH01000150">
    <property type="protein sequence ID" value="MQL73019.1"/>
    <property type="molecule type" value="Genomic_DNA"/>
</dbReference>
<dbReference type="GO" id="GO:0000977">
    <property type="term" value="F:RNA polymerase II transcription regulatory region sequence-specific DNA binding"/>
    <property type="evidence" value="ECO:0007669"/>
    <property type="project" value="TreeGrafter"/>
</dbReference>
<gene>
    <name evidence="5" type="ORF">Taro_005372</name>
</gene>
<keyword evidence="3" id="KW-0732">Signal</keyword>
<dbReference type="InterPro" id="IPR036388">
    <property type="entry name" value="WH-like_DNA-bd_sf"/>
</dbReference>
<keyword evidence="2" id="KW-0539">Nucleus</keyword>
<evidence type="ECO:0000256" key="1">
    <source>
        <dbReference type="ARBA" id="ARBA00023306"/>
    </source>
</evidence>
<feature type="domain" description="E2F/DP family winged-helix DNA-binding" evidence="4">
    <location>
        <begin position="97"/>
        <end position="177"/>
    </location>
</feature>
<feature type="chain" id="PRO_5032424852" description="E2F/DP family winged-helix DNA-binding domain-containing protein" evidence="3">
    <location>
        <begin position="32"/>
        <end position="218"/>
    </location>
</feature>
<feature type="signal peptide" evidence="3">
    <location>
        <begin position="1"/>
        <end position="31"/>
    </location>
</feature>
<dbReference type="GO" id="GO:0005667">
    <property type="term" value="C:transcription regulator complex"/>
    <property type="evidence" value="ECO:0007669"/>
    <property type="project" value="InterPro"/>
</dbReference>
<keyword evidence="2" id="KW-0804">Transcription</keyword>
<evidence type="ECO:0000259" key="4">
    <source>
        <dbReference type="SMART" id="SM01372"/>
    </source>
</evidence>
<dbReference type="InterPro" id="IPR003316">
    <property type="entry name" value="E2F_WHTH_DNA-bd_dom"/>
</dbReference>
<evidence type="ECO:0000256" key="2">
    <source>
        <dbReference type="RuleBase" id="RU003796"/>
    </source>
</evidence>
<dbReference type="Gene3D" id="1.10.10.10">
    <property type="entry name" value="Winged helix-like DNA-binding domain superfamily/Winged helix DNA-binding domain"/>
    <property type="match status" value="1"/>
</dbReference>
<comment type="caution">
    <text evidence="5">The sequence shown here is derived from an EMBL/GenBank/DDBJ whole genome shotgun (WGS) entry which is preliminary data.</text>
</comment>
<evidence type="ECO:0000313" key="6">
    <source>
        <dbReference type="Proteomes" id="UP000652761"/>
    </source>
</evidence>